<evidence type="ECO:0000256" key="2">
    <source>
        <dbReference type="ARBA" id="ARBA00005751"/>
    </source>
</evidence>
<dbReference type="Gene3D" id="1.10.3370.10">
    <property type="entry name" value="SecY subunit domain"/>
    <property type="match status" value="1"/>
</dbReference>
<feature type="transmembrane region" description="Helical" evidence="10">
    <location>
        <begin position="218"/>
        <end position="238"/>
    </location>
</feature>
<comment type="subunit">
    <text evidence="10">Component of the Sec protein translocase complex. Heterotrimer consisting of SecY, SecE and SecG subunits. The heterotrimers can form oligomers, although 1 heterotrimer is thought to be able to translocate proteins. Interacts with the ribosome. Interacts with SecDF, and other proteins may be involved. Interacts with SecA.</text>
</comment>
<evidence type="ECO:0000256" key="7">
    <source>
        <dbReference type="ARBA" id="ARBA00023010"/>
    </source>
</evidence>
<sequence length="449" mass="48430">MARTADAMAGLLGAGKFTELRSRLLFVIGALIVYRIGCYIPVPGVNPQAMLQLMESQKGTIVDMFNMFSGGALHRFSIFALNVMPYISASIVMQLMVQIFPNLKALQKEGESGRRKITQYSRIGSVFLAIFQAAGIAIALQHQGAGSGIPVVYNPGPGFVLTAVVALTAGTVFLMWLGEQVTERGIGNGISLIIFAGIVSGLPGAVLHTLQQANAGEMSWITVFVILGIVLGVTWFVVFMESGQRRITVNYARRMGGRGGYQNQTSFLPLKLNMSGVIPPIFASSIIMFPATASTWFGQSGSTATVWLQKISQMLSPGEPLHMILYAALIIGFAFFYTALVFNSQETADNLKKSGALIPGIRPGKATAEYIDGVLTRLTGVGALYLVLVCLLPELMRTKLGTSFYFGGTSLLIVVVVVMDFIAQVQAHLMSHQYESLLKKANLKGRTPR</sequence>
<evidence type="ECO:0000256" key="11">
    <source>
        <dbReference type="RuleBase" id="RU000537"/>
    </source>
</evidence>
<gene>
    <name evidence="10" type="primary">secY</name>
    <name evidence="14" type="ORF">SAMN02745204_00820</name>
</gene>
<dbReference type="FunFam" id="1.10.3370.10:FF:000001">
    <property type="entry name" value="Preprotein translocase subunit SecY"/>
    <property type="match status" value="1"/>
</dbReference>
<feature type="transmembrane region" description="Helical" evidence="10">
    <location>
        <begin position="120"/>
        <end position="139"/>
    </location>
</feature>
<dbReference type="GO" id="GO:0043952">
    <property type="term" value="P:protein transport by the Sec complex"/>
    <property type="evidence" value="ECO:0007669"/>
    <property type="project" value="UniProtKB-UniRule"/>
</dbReference>
<comment type="subcellular location">
    <subcellularLocation>
        <location evidence="10">Cell membrane</location>
        <topology evidence="10">Multi-pass membrane protein</topology>
    </subcellularLocation>
    <subcellularLocation>
        <location evidence="1 12">Membrane</location>
        <topology evidence="1 12">Multi-pass membrane protein</topology>
    </subcellularLocation>
</comment>
<dbReference type="STRING" id="213588.SAMN02745204_00820"/>
<dbReference type="PROSITE" id="PS00755">
    <property type="entry name" value="SECY_1"/>
    <property type="match status" value="1"/>
</dbReference>
<dbReference type="NCBIfam" id="TIGR00967">
    <property type="entry name" value="3a0501s007"/>
    <property type="match status" value="1"/>
</dbReference>
<dbReference type="GO" id="GO:0006605">
    <property type="term" value="P:protein targeting"/>
    <property type="evidence" value="ECO:0007669"/>
    <property type="project" value="UniProtKB-UniRule"/>
</dbReference>
<dbReference type="EMBL" id="FQUK01000009">
    <property type="protein sequence ID" value="SHE62511.1"/>
    <property type="molecule type" value="Genomic_DNA"/>
</dbReference>
<keyword evidence="4 10" id="KW-0812">Transmembrane</keyword>
<evidence type="ECO:0000256" key="1">
    <source>
        <dbReference type="ARBA" id="ARBA00004141"/>
    </source>
</evidence>
<evidence type="ECO:0000256" key="13">
    <source>
        <dbReference type="RuleBase" id="RU004349"/>
    </source>
</evidence>
<dbReference type="PIRSF" id="PIRSF004557">
    <property type="entry name" value="SecY"/>
    <property type="match status" value="1"/>
</dbReference>
<feature type="transmembrane region" description="Helical" evidence="10">
    <location>
        <begin position="374"/>
        <end position="392"/>
    </location>
</feature>
<feature type="transmembrane region" description="Helical" evidence="10">
    <location>
        <begin position="189"/>
        <end position="206"/>
    </location>
</feature>
<protein>
    <recommendedName>
        <fullName evidence="9 10">Protein translocase subunit SecY</fullName>
    </recommendedName>
</protein>
<evidence type="ECO:0000256" key="4">
    <source>
        <dbReference type="ARBA" id="ARBA00022692"/>
    </source>
</evidence>
<dbReference type="InterPro" id="IPR002208">
    <property type="entry name" value="SecY/SEC61-alpha"/>
</dbReference>
<dbReference type="InterPro" id="IPR030659">
    <property type="entry name" value="SecY_CS"/>
</dbReference>
<comment type="function">
    <text evidence="10 11">The central subunit of the protein translocation channel SecYEG. Consists of two halves formed by TMs 1-5 and 6-10. These two domains form a lateral gate at the front which open onto the bilayer between TMs 2 and 7, and are clamped together by SecE at the back. The channel is closed by both a pore ring composed of hydrophobic SecY resides and a short helix (helix 2A) on the extracellular side of the membrane which forms a plug. The plug probably moves laterally to allow the channel to open. The ring and the pore may move independently.</text>
</comment>
<dbReference type="GO" id="GO:0065002">
    <property type="term" value="P:intracellular protein transmembrane transport"/>
    <property type="evidence" value="ECO:0007669"/>
    <property type="project" value="UniProtKB-UniRule"/>
</dbReference>
<evidence type="ECO:0000256" key="5">
    <source>
        <dbReference type="ARBA" id="ARBA00022927"/>
    </source>
</evidence>
<comment type="caution">
    <text evidence="10">Lacks conserved residue(s) required for the propagation of feature annotation.</text>
</comment>
<keyword evidence="8 10" id="KW-0472">Membrane</keyword>
<accession>A0A1M4V0J3</accession>
<evidence type="ECO:0000256" key="6">
    <source>
        <dbReference type="ARBA" id="ARBA00022989"/>
    </source>
</evidence>
<dbReference type="InterPro" id="IPR023201">
    <property type="entry name" value="SecY_dom_sf"/>
</dbReference>
<dbReference type="InterPro" id="IPR026593">
    <property type="entry name" value="SecY"/>
</dbReference>
<feature type="transmembrane region" description="Helical" evidence="10">
    <location>
        <begin position="76"/>
        <end position="100"/>
    </location>
</feature>
<evidence type="ECO:0000313" key="15">
    <source>
        <dbReference type="Proteomes" id="UP000242857"/>
    </source>
</evidence>
<evidence type="ECO:0000256" key="9">
    <source>
        <dbReference type="ARBA" id="ARBA00039733"/>
    </source>
</evidence>
<dbReference type="PRINTS" id="PR00303">
    <property type="entry name" value="SECYTRNLCASE"/>
</dbReference>
<evidence type="ECO:0000313" key="14">
    <source>
        <dbReference type="EMBL" id="SHE62511.1"/>
    </source>
</evidence>
<organism evidence="14 15">
    <name type="scientific">Thermomonas hydrothermalis</name>
    <dbReference type="NCBI Taxonomy" id="213588"/>
    <lineage>
        <taxon>Bacteria</taxon>
        <taxon>Pseudomonadati</taxon>
        <taxon>Pseudomonadota</taxon>
        <taxon>Gammaproteobacteria</taxon>
        <taxon>Lysobacterales</taxon>
        <taxon>Lysobacteraceae</taxon>
        <taxon>Thermomonas</taxon>
    </lineage>
</organism>
<dbReference type="AlphaFoldDB" id="A0A1M4V0J3"/>
<dbReference type="SUPFAM" id="SSF103491">
    <property type="entry name" value="Preprotein translocase SecY subunit"/>
    <property type="match status" value="1"/>
</dbReference>
<dbReference type="GO" id="GO:0005886">
    <property type="term" value="C:plasma membrane"/>
    <property type="evidence" value="ECO:0007669"/>
    <property type="project" value="UniProtKB-SubCell"/>
</dbReference>
<evidence type="ECO:0000256" key="8">
    <source>
        <dbReference type="ARBA" id="ARBA00023136"/>
    </source>
</evidence>
<keyword evidence="3 10" id="KW-0813">Transport</keyword>
<dbReference type="Pfam" id="PF00344">
    <property type="entry name" value="SecY"/>
    <property type="match status" value="1"/>
</dbReference>
<dbReference type="Proteomes" id="UP000242857">
    <property type="component" value="Unassembled WGS sequence"/>
</dbReference>
<comment type="similarity">
    <text evidence="2 10 13">Belongs to the SecY/SEC61-alpha family.</text>
</comment>
<evidence type="ECO:0000256" key="10">
    <source>
        <dbReference type="HAMAP-Rule" id="MF_01465"/>
    </source>
</evidence>
<reference evidence="15" key="1">
    <citation type="submission" date="2016-11" db="EMBL/GenBank/DDBJ databases">
        <authorList>
            <person name="Varghese N."/>
            <person name="Submissions S."/>
        </authorList>
    </citation>
    <scope>NUCLEOTIDE SEQUENCE [LARGE SCALE GENOMIC DNA]</scope>
    <source>
        <strain evidence="15">DSM 14834</strain>
    </source>
</reference>
<name>A0A1M4V0J3_9GAMM</name>
<keyword evidence="5 10" id="KW-0653">Protein transport</keyword>
<keyword evidence="10" id="KW-1003">Cell membrane</keyword>
<keyword evidence="7 10" id="KW-0811">Translocation</keyword>
<feature type="transmembrane region" description="Helical" evidence="10">
    <location>
        <begin position="159"/>
        <end position="177"/>
    </location>
</feature>
<feature type="transmembrane region" description="Helical" evidence="10">
    <location>
        <begin position="404"/>
        <end position="423"/>
    </location>
</feature>
<feature type="transmembrane region" description="Helical" evidence="10">
    <location>
        <begin position="24"/>
        <end position="42"/>
    </location>
</feature>
<keyword evidence="15" id="KW-1185">Reference proteome</keyword>
<proteinExistence type="inferred from homology"/>
<dbReference type="PROSITE" id="PS00756">
    <property type="entry name" value="SECY_2"/>
    <property type="match status" value="1"/>
</dbReference>
<feature type="transmembrane region" description="Helical" evidence="10">
    <location>
        <begin position="323"/>
        <end position="342"/>
    </location>
</feature>
<evidence type="ECO:0000256" key="12">
    <source>
        <dbReference type="RuleBase" id="RU003484"/>
    </source>
</evidence>
<evidence type="ECO:0000256" key="3">
    <source>
        <dbReference type="ARBA" id="ARBA00022448"/>
    </source>
</evidence>
<dbReference type="HAMAP" id="MF_01465">
    <property type="entry name" value="SecY"/>
    <property type="match status" value="1"/>
</dbReference>
<keyword evidence="6 10" id="KW-1133">Transmembrane helix</keyword>
<dbReference type="PANTHER" id="PTHR10906">
    <property type="entry name" value="SECY/SEC61-ALPHA FAMILY MEMBER"/>
    <property type="match status" value="1"/>
</dbReference>